<keyword evidence="23" id="KW-1185">Reference proteome</keyword>
<feature type="binding site" evidence="17">
    <location>
        <position position="272"/>
    </location>
    <ligand>
        <name>Ca(2+)</name>
        <dbReference type="ChEBI" id="CHEBI:29108"/>
        <label>1</label>
    </ligand>
</feature>
<comment type="catalytic activity">
    <reaction evidence="1">
        <text>2 a phenolic donor + H2O2 = 2 a phenolic radical donor + 2 H2O</text>
        <dbReference type="Rhea" id="RHEA:56136"/>
        <dbReference type="ChEBI" id="CHEBI:15377"/>
        <dbReference type="ChEBI" id="CHEBI:16240"/>
        <dbReference type="ChEBI" id="CHEBI:139520"/>
        <dbReference type="ChEBI" id="CHEBI:139521"/>
        <dbReference type="EC" id="1.11.1.7"/>
    </reaction>
</comment>
<dbReference type="SUPFAM" id="SSF48113">
    <property type="entry name" value="Heme-dependent peroxidases"/>
    <property type="match status" value="2"/>
</dbReference>
<keyword evidence="13 19" id="KW-1015">Disulfide bond</keyword>
<dbReference type="Pfam" id="PF00141">
    <property type="entry name" value="peroxidase"/>
    <property type="match status" value="2"/>
</dbReference>
<dbReference type="GO" id="GO:0020037">
    <property type="term" value="F:heme binding"/>
    <property type="evidence" value="ECO:0007669"/>
    <property type="project" value="InterPro"/>
</dbReference>
<dbReference type="Gene3D" id="1.10.420.10">
    <property type="entry name" value="Peroxidase, domain 2"/>
    <property type="match status" value="1"/>
</dbReference>
<feature type="binding site" evidence="17">
    <location>
        <position position="281"/>
    </location>
    <ligand>
        <name>Ca(2+)</name>
        <dbReference type="ChEBI" id="CHEBI:29108"/>
        <label>1</label>
    </ligand>
</feature>
<comment type="similarity">
    <text evidence="3">Belongs to the peroxidase family. Ascorbate peroxidase subfamily.</text>
</comment>
<comment type="cofactor">
    <cofactor evidence="17">
        <name>Ca(2+)</name>
        <dbReference type="ChEBI" id="CHEBI:29108"/>
    </cofactor>
    <text evidence="17">Binds 2 calcium ions per subunit.</text>
</comment>
<feature type="disulfide bond" evidence="19">
    <location>
        <begin position="405"/>
        <end position="438"/>
    </location>
</feature>
<feature type="binding site" evidence="17">
    <location>
        <position position="453"/>
    </location>
    <ligand>
        <name>Ca(2+)</name>
        <dbReference type="ChEBI" id="CHEBI:29108"/>
        <label>2</label>
    </ligand>
</feature>
<evidence type="ECO:0000256" key="14">
    <source>
        <dbReference type="ARBA" id="ARBA00023324"/>
    </source>
</evidence>
<dbReference type="Gene3D" id="1.10.520.10">
    <property type="match status" value="2"/>
</dbReference>
<evidence type="ECO:0000256" key="12">
    <source>
        <dbReference type="ARBA" id="ARBA00023004"/>
    </source>
</evidence>
<dbReference type="AlphaFoldDB" id="A0A835BT74"/>
<keyword evidence="6" id="KW-0575">Peroxidase</keyword>
<keyword evidence="14" id="KW-0376">Hydrogen peroxide</keyword>
<evidence type="ECO:0000256" key="15">
    <source>
        <dbReference type="ARBA" id="ARBA00072322"/>
    </source>
</evidence>
<keyword evidence="10 17" id="KW-0106">Calcium</keyword>
<gene>
    <name evidence="22" type="ORF">HU200_034790</name>
</gene>
<keyword evidence="8 17" id="KW-0479">Metal-binding</keyword>
<feature type="binding site" description="axial binding residue" evidence="17">
    <location>
        <position position="398"/>
    </location>
    <ligand>
        <name>heme b</name>
        <dbReference type="ChEBI" id="CHEBI:60344"/>
    </ligand>
    <ligandPart>
        <name>Fe</name>
        <dbReference type="ChEBI" id="CHEBI:18248"/>
    </ligandPart>
</feature>
<evidence type="ECO:0000256" key="2">
    <source>
        <dbReference type="ARBA" id="ARBA00004613"/>
    </source>
</evidence>
<dbReference type="GO" id="GO:0050832">
    <property type="term" value="P:defense response to fungus"/>
    <property type="evidence" value="ECO:0007669"/>
    <property type="project" value="UniProtKB-ARBA"/>
</dbReference>
<evidence type="ECO:0000256" key="18">
    <source>
        <dbReference type="PIRSR" id="PIRSR600823-4"/>
    </source>
</evidence>
<reference evidence="22" key="1">
    <citation type="submission" date="2020-07" db="EMBL/GenBank/DDBJ databases">
        <title>Genome sequence and genetic diversity analysis of an under-domesticated orphan crop, white fonio (Digitaria exilis).</title>
        <authorList>
            <person name="Bennetzen J.L."/>
            <person name="Chen S."/>
            <person name="Ma X."/>
            <person name="Wang X."/>
            <person name="Yssel A.E.J."/>
            <person name="Chaluvadi S.R."/>
            <person name="Johnson M."/>
            <person name="Gangashetty P."/>
            <person name="Hamidou F."/>
            <person name="Sanogo M.D."/>
            <person name="Zwaenepoel A."/>
            <person name="Wallace J."/>
            <person name="Van De Peer Y."/>
            <person name="Van Deynze A."/>
        </authorList>
    </citation>
    <scope>NUCLEOTIDE SEQUENCE</scope>
    <source>
        <tissue evidence="22">Leaves</tissue>
    </source>
</reference>
<comment type="cofactor">
    <cofactor evidence="17">
        <name>heme b</name>
        <dbReference type="ChEBI" id="CHEBI:60344"/>
    </cofactor>
    <text evidence="17">Binds 1 heme b (iron(II)-protoporphyrin IX) group per subunit.</text>
</comment>
<dbReference type="PRINTS" id="PR00461">
    <property type="entry name" value="PLPEROXIDASE"/>
</dbReference>
<feature type="binding site" evidence="16">
    <location>
        <position position="367"/>
    </location>
    <ligand>
        <name>substrate</name>
    </ligand>
</feature>
<evidence type="ECO:0000256" key="4">
    <source>
        <dbReference type="ARBA" id="ARBA00012313"/>
    </source>
</evidence>
<evidence type="ECO:0000256" key="16">
    <source>
        <dbReference type="PIRSR" id="PIRSR600823-2"/>
    </source>
</evidence>
<dbReference type="EC" id="1.11.1.7" evidence="4"/>
<feature type="binding site" evidence="17">
    <location>
        <position position="450"/>
    </location>
    <ligand>
        <name>Ca(2+)</name>
        <dbReference type="ChEBI" id="CHEBI:29108"/>
        <label>2</label>
    </ligand>
</feature>
<feature type="binding site" evidence="17">
    <location>
        <position position="275"/>
    </location>
    <ligand>
        <name>Ca(2+)</name>
        <dbReference type="ChEBI" id="CHEBI:29108"/>
        <label>1</label>
    </ligand>
</feature>
<comment type="subcellular location">
    <subcellularLocation>
        <location evidence="2">Secreted</location>
    </subcellularLocation>
</comment>
<feature type="domain" description="Plant heme peroxidase family profile" evidence="21">
    <location>
        <begin position="32"/>
        <end position="192"/>
    </location>
</feature>
<evidence type="ECO:0000256" key="7">
    <source>
        <dbReference type="ARBA" id="ARBA00022617"/>
    </source>
</evidence>
<dbReference type="InterPro" id="IPR000823">
    <property type="entry name" value="Peroxidase_pln"/>
</dbReference>
<keyword evidence="7" id="KW-0349">Heme</keyword>
<dbReference type="PANTHER" id="PTHR31235">
    <property type="entry name" value="PEROXIDASE 25-RELATED"/>
    <property type="match status" value="1"/>
</dbReference>
<dbReference type="InterPro" id="IPR002016">
    <property type="entry name" value="Haem_peroxidase"/>
</dbReference>
<dbReference type="PROSITE" id="PS00435">
    <property type="entry name" value="PEROXIDASE_1"/>
    <property type="match status" value="1"/>
</dbReference>
<dbReference type="Proteomes" id="UP000636709">
    <property type="component" value="Unassembled WGS sequence"/>
</dbReference>
<dbReference type="GO" id="GO:0006979">
    <property type="term" value="P:response to oxidative stress"/>
    <property type="evidence" value="ECO:0007669"/>
    <property type="project" value="InterPro"/>
</dbReference>
<keyword evidence="9 20" id="KW-0732">Signal</keyword>
<feature type="binding site" evidence="17">
    <location>
        <position position="293"/>
    </location>
    <ligand>
        <name>Ca(2+)</name>
        <dbReference type="ChEBI" id="CHEBI:29108"/>
        <label>1</label>
    </ligand>
</feature>
<evidence type="ECO:0000256" key="19">
    <source>
        <dbReference type="PIRSR" id="PIRSR600823-5"/>
    </source>
</evidence>
<evidence type="ECO:0000256" key="11">
    <source>
        <dbReference type="ARBA" id="ARBA00023002"/>
    </source>
</evidence>
<dbReference type="GO" id="GO:0042744">
    <property type="term" value="P:hydrogen peroxide catabolic process"/>
    <property type="evidence" value="ECO:0007669"/>
    <property type="project" value="UniProtKB-KW"/>
</dbReference>
<dbReference type="OrthoDB" id="739305at2759"/>
<feature type="binding site" evidence="17">
    <location>
        <position position="277"/>
    </location>
    <ligand>
        <name>Ca(2+)</name>
        <dbReference type="ChEBI" id="CHEBI:29108"/>
        <label>1</label>
    </ligand>
</feature>
<evidence type="ECO:0000256" key="1">
    <source>
        <dbReference type="ARBA" id="ARBA00000189"/>
    </source>
</evidence>
<proteinExistence type="inferred from homology"/>
<evidence type="ECO:0000256" key="3">
    <source>
        <dbReference type="ARBA" id="ARBA00006873"/>
    </source>
</evidence>
<evidence type="ECO:0000256" key="17">
    <source>
        <dbReference type="PIRSR" id="PIRSR600823-3"/>
    </source>
</evidence>
<accession>A0A835BT74</accession>
<evidence type="ECO:0000259" key="21">
    <source>
        <dbReference type="PROSITE" id="PS50873"/>
    </source>
</evidence>
<dbReference type="PROSITE" id="PS50873">
    <property type="entry name" value="PEROXIDASE_4"/>
    <property type="match status" value="2"/>
</dbReference>
<feature type="disulfide bond" evidence="19">
    <location>
        <begin position="273"/>
        <end position="278"/>
    </location>
</feature>
<dbReference type="GO" id="GO:0005576">
    <property type="term" value="C:extracellular region"/>
    <property type="evidence" value="ECO:0007669"/>
    <property type="project" value="UniProtKB-SubCell"/>
</dbReference>
<evidence type="ECO:0000256" key="20">
    <source>
        <dbReference type="SAM" id="SignalP"/>
    </source>
</evidence>
<keyword evidence="11" id="KW-0560">Oxidoreductase</keyword>
<protein>
    <recommendedName>
        <fullName evidence="15">Peroxidase 1</fullName>
        <ecNumber evidence="4">1.11.1.7</ecNumber>
    </recommendedName>
</protein>
<evidence type="ECO:0000256" key="9">
    <source>
        <dbReference type="ARBA" id="ARBA00022729"/>
    </source>
</evidence>
<dbReference type="InterPro" id="IPR019793">
    <property type="entry name" value="Peroxidases_heam-ligand_BS"/>
</dbReference>
<feature type="binding site" evidence="17">
    <location>
        <position position="399"/>
    </location>
    <ligand>
        <name>Ca(2+)</name>
        <dbReference type="ChEBI" id="CHEBI:29108"/>
        <label>2</label>
    </ligand>
</feature>
<feature type="signal peptide" evidence="20">
    <location>
        <begin position="1"/>
        <end position="31"/>
    </location>
</feature>
<feature type="disulfide bond" evidence="19">
    <location>
        <begin position="240"/>
        <end position="319"/>
    </location>
</feature>
<evidence type="ECO:0000256" key="13">
    <source>
        <dbReference type="ARBA" id="ARBA00023157"/>
    </source>
</evidence>
<feature type="chain" id="PRO_5032871683" description="Peroxidase 1" evidence="20">
    <location>
        <begin position="32"/>
        <end position="563"/>
    </location>
</feature>
<feature type="domain" description="Plant heme peroxidase family profile" evidence="21">
    <location>
        <begin position="230"/>
        <end position="532"/>
    </location>
</feature>
<sequence>MAAPATIFCRRTAVVAVLLICLTMCTGPAAGQLAVGYYSKTCPAAEDIVRNETAAAITASPDLAAALLRLHYHDCFVQGCDASVLLDSTPTNTAEKDSKPNGSLRGFDVVARVKDQLEHACPGTVSCADILALMARDAVFLAKGPTWPVALGRRDGRVSSAGNCGELPPLHGDIDLMVQSFAAKGLDVKDLVEEIDREQARKDMVMAAAPPPLLLVLLLTTTAMMTAEAHVEIGAYNKTCPQAEDIVLKEMTAILARSPDLAGPVLRLLSVDCFVGGCEGSILLDSTANNTAEKDSPLNQGVGGYEIVDAIKAKLEAACPGVVSCADTLALAARDSIRLSKGPFIPLPTGRRDGNRFVAADVALNSPPPGATMADIIALFANKFNLSAKDVAVLSGAHTIGKARCSTVSSRLYNFGGNNGASDPTLDANYTATLRGECKPGDNATLVDLDPTTPTVFDTDYYALVAGKRGLLSTDAALLLDPATSAYVAAQANATSSDEFFADFAKSFVAMSKLGVLTHQKGEIRQLCSKVNTPTTHNAAAARTTQQTAVAGMALALAVALVL</sequence>
<evidence type="ECO:0000256" key="6">
    <source>
        <dbReference type="ARBA" id="ARBA00022559"/>
    </source>
</evidence>
<keyword evidence="5" id="KW-0964">Secreted</keyword>
<evidence type="ECO:0000256" key="10">
    <source>
        <dbReference type="ARBA" id="ARBA00022837"/>
    </source>
</evidence>
<comment type="caution">
    <text evidence="22">The sequence shown here is derived from an EMBL/GenBank/DDBJ whole genome shotgun (WGS) entry which is preliminary data.</text>
</comment>
<feature type="site" description="Transition state stabilizer" evidence="18">
    <location>
        <position position="267"/>
    </location>
</feature>
<evidence type="ECO:0000313" key="23">
    <source>
        <dbReference type="Proteomes" id="UP000636709"/>
    </source>
</evidence>
<dbReference type="PRINTS" id="PR00458">
    <property type="entry name" value="PEROXIDASE"/>
</dbReference>
<dbReference type="CDD" id="cd00693">
    <property type="entry name" value="secretory_peroxidase"/>
    <property type="match status" value="1"/>
</dbReference>
<dbReference type="GO" id="GO:0140825">
    <property type="term" value="F:lactoperoxidase activity"/>
    <property type="evidence" value="ECO:0007669"/>
    <property type="project" value="UniProtKB-EC"/>
</dbReference>
<keyword evidence="12 17" id="KW-0408">Iron</keyword>
<dbReference type="EMBL" id="JACEFO010001859">
    <property type="protein sequence ID" value="KAF8698962.1"/>
    <property type="molecule type" value="Genomic_DNA"/>
</dbReference>
<name>A0A835BT74_9POAL</name>
<feature type="binding site" evidence="17">
    <location>
        <position position="458"/>
    </location>
    <ligand>
        <name>Ca(2+)</name>
        <dbReference type="ChEBI" id="CHEBI:29108"/>
        <label>2</label>
    </ligand>
</feature>
<feature type="disulfide bond" evidence="19">
    <location>
        <begin position="325"/>
        <end position="528"/>
    </location>
</feature>
<evidence type="ECO:0000313" key="22">
    <source>
        <dbReference type="EMBL" id="KAF8698962.1"/>
    </source>
</evidence>
<organism evidence="22 23">
    <name type="scientific">Digitaria exilis</name>
    <dbReference type="NCBI Taxonomy" id="1010633"/>
    <lineage>
        <taxon>Eukaryota</taxon>
        <taxon>Viridiplantae</taxon>
        <taxon>Streptophyta</taxon>
        <taxon>Embryophyta</taxon>
        <taxon>Tracheophyta</taxon>
        <taxon>Spermatophyta</taxon>
        <taxon>Magnoliopsida</taxon>
        <taxon>Liliopsida</taxon>
        <taxon>Poales</taxon>
        <taxon>Poaceae</taxon>
        <taxon>PACMAD clade</taxon>
        <taxon>Panicoideae</taxon>
        <taxon>Panicodae</taxon>
        <taxon>Paniceae</taxon>
        <taxon>Anthephorinae</taxon>
        <taxon>Digitaria</taxon>
    </lineage>
</organism>
<dbReference type="InterPro" id="IPR033905">
    <property type="entry name" value="Secretory_peroxidase"/>
</dbReference>
<dbReference type="InterPro" id="IPR010255">
    <property type="entry name" value="Haem_peroxidase_sf"/>
</dbReference>
<dbReference type="Gramene" id="Dexi2A01G0000270.1">
    <property type="protein sequence ID" value="Dexi2A01G0000270.1:cds"/>
    <property type="gene ID" value="Dexi2A01G0000270"/>
</dbReference>
<evidence type="ECO:0000256" key="8">
    <source>
        <dbReference type="ARBA" id="ARBA00022723"/>
    </source>
</evidence>
<dbReference type="FunFam" id="1.10.520.10:FF:000001">
    <property type="entry name" value="Peroxidase"/>
    <property type="match status" value="1"/>
</dbReference>
<dbReference type="GO" id="GO:0046872">
    <property type="term" value="F:metal ion binding"/>
    <property type="evidence" value="ECO:0007669"/>
    <property type="project" value="UniProtKB-KW"/>
</dbReference>
<evidence type="ECO:0000256" key="5">
    <source>
        <dbReference type="ARBA" id="ARBA00022525"/>
    </source>
</evidence>
<dbReference type="FunFam" id="1.10.420.10:FF:000010">
    <property type="entry name" value="Peroxidase"/>
    <property type="match status" value="1"/>
</dbReference>